<organism evidence="2 3">
    <name type="scientific">Paraburkholderia eburnea</name>
    <dbReference type="NCBI Taxonomy" id="1189126"/>
    <lineage>
        <taxon>Bacteria</taxon>
        <taxon>Pseudomonadati</taxon>
        <taxon>Pseudomonadota</taxon>
        <taxon>Betaproteobacteria</taxon>
        <taxon>Burkholderiales</taxon>
        <taxon>Burkholderiaceae</taxon>
        <taxon>Paraburkholderia</taxon>
    </lineage>
</organism>
<evidence type="ECO:0000313" key="2">
    <source>
        <dbReference type="EMBL" id="POR56392.1"/>
    </source>
</evidence>
<dbReference type="SUPFAM" id="SSF53474">
    <property type="entry name" value="alpha/beta-Hydrolases"/>
    <property type="match status" value="1"/>
</dbReference>
<dbReference type="InterPro" id="IPR029058">
    <property type="entry name" value="AB_hydrolase_fold"/>
</dbReference>
<comment type="caution">
    <text evidence="2">The sequence shown here is derived from an EMBL/GenBank/DDBJ whole genome shotgun (WGS) entry which is preliminary data.</text>
</comment>
<dbReference type="OrthoDB" id="62567at2"/>
<dbReference type="AlphaFoldDB" id="A0A2S4MNR2"/>
<name>A0A2S4MNR2_9BURK</name>
<dbReference type="PANTHER" id="PTHR46623">
    <property type="entry name" value="CARBOXYMETHYLENEBUTENOLIDASE-RELATED"/>
    <property type="match status" value="1"/>
</dbReference>
<gene>
    <name evidence="2" type="ORF">B0G62_101791</name>
</gene>
<dbReference type="Proteomes" id="UP000237381">
    <property type="component" value="Unassembled WGS sequence"/>
</dbReference>
<dbReference type="Gene3D" id="3.40.50.1820">
    <property type="entry name" value="alpha/beta hydrolase"/>
    <property type="match status" value="1"/>
</dbReference>
<sequence>MNNRDHYDPPARTEIAEIAEIARGSRCGLTPGYGKLAPRFDRIILFAKKESNVSVTTKWIDIPAGKDSFGAYLALPKGGKGPGIVILQEIFGVNGHIRDVVEQYALDGYVAIAPDIFWRSAPRVELDYVGADRDRGIELMKQLDFNNVVADIAATADTLRKLPECTGKVAAIGYCLGGRLAYMAAGNGSVDAAVSYYGGGIHTQLDLADKIKQPILFHYGELDHGIPLDSVGQVKERFAGRDNAEVYIYTGADHGFNCSARASYNQNASALAHGRTLAFLAQHL</sequence>
<dbReference type="Pfam" id="PF01738">
    <property type="entry name" value="DLH"/>
    <property type="match status" value="1"/>
</dbReference>
<reference evidence="2 3" key="1">
    <citation type="submission" date="2018-01" db="EMBL/GenBank/DDBJ databases">
        <title>Genomic Encyclopedia of Type Strains, Phase III (KMG-III): the genomes of soil and plant-associated and newly described type strains.</title>
        <authorList>
            <person name="Whitman W."/>
        </authorList>
    </citation>
    <scope>NUCLEOTIDE SEQUENCE [LARGE SCALE GENOMIC DNA]</scope>
    <source>
        <strain evidence="2 3">JCM 18070</strain>
    </source>
</reference>
<dbReference type="InterPro" id="IPR002925">
    <property type="entry name" value="Dienelactn_hydro"/>
</dbReference>
<protein>
    <submittedName>
        <fullName evidence="2">Carboxymethylenebutenolidase</fullName>
    </submittedName>
</protein>
<evidence type="ECO:0000259" key="1">
    <source>
        <dbReference type="Pfam" id="PF01738"/>
    </source>
</evidence>
<dbReference type="GO" id="GO:0016787">
    <property type="term" value="F:hydrolase activity"/>
    <property type="evidence" value="ECO:0007669"/>
    <property type="project" value="InterPro"/>
</dbReference>
<dbReference type="EMBL" id="PQGA01000001">
    <property type="protein sequence ID" value="POR56392.1"/>
    <property type="molecule type" value="Genomic_DNA"/>
</dbReference>
<accession>A0A2S4MNR2</accession>
<keyword evidence="3" id="KW-1185">Reference proteome</keyword>
<dbReference type="PANTHER" id="PTHR46623:SF6">
    <property type="entry name" value="ALPHA_BETA-HYDROLASES SUPERFAMILY PROTEIN"/>
    <property type="match status" value="1"/>
</dbReference>
<dbReference type="InterPro" id="IPR051049">
    <property type="entry name" value="Dienelactone_hydrolase-like"/>
</dbReference>
<feature type="domain" description="Dienelactone hydrolase" evidence="1">
    <location>
        <begin position="69"/>
        <end position="283"/>
    </location>
</feature>
<proteinExistence type="predicted"/>
<evidence type="ECO:0000313" key="3">
    <source>
        <dbReference type="Proteomes" id="UP000237381"/>
    </source>
</evidence>